<dbReference type="InterPro" id="IPR029787">
    <property type="entry name" value="Nucleotide_cyclase"/>
</dbReference>
<dbReference type="Pfam" id="PF00211">
    <property type="entry name" value="Guanylate_cyc"/>
    <property type="match status" value="1"/>
</dbReference>
<comment type="caution">
    <text evidence="10">The sequence shown here is derived from an EMBL/GenBank/DDBJ whole genome shotgun (WGS) entry which is preliminary data.</text>
</comment>
<proteinExistence type="predicted"/>
<feature type="transmembrane region" description="Helical" evidence="8">
    <location>
        <begin position="59"/>
        <end position="78"/>
    </location>
</feature>
<accession>A0AAD2FSA0</accession>
<evidence type="ECO:0000256" key="4">
    <source>
        <dbReference type="ARBA" id="ARBA00022989"/>
    </source>
</evidence>
<organism evidence="10 11">
    <name type="scientific">Cylindrotheca closterium</name>
    <dbReference type="NCBI Taxonomy" id="2856"/>
    <lineage>
        <taxon>Eukaryota</taxon>
        <taxon>Sar</taxon>
        <taxon>Stramenopiles</taxon>
        <taxon>Ochrophyta</taxon>
        <taxon>Bacillariophyta</taxon>
        <taxon>Bacillariophyceae</taxon>
        <taxon>Bacillariophycidae</taxon>
        <taxon>Bacillariales</taxon>
        <taxon>Bacillariaceae</taxon>
        <taxon>Cylindrotheca</taxon>
    </lineage>
</organism>
<evidence type="ECO:0000256" key="7">
    <source>
        <dbReference type="SAM" id="MobiDB-lite"/>
    </source>
</evidence>
<feature type="domain" description="Guanylate cyclase" evidence="9">
    <location>
        <begin position="511"/>
        <end position="645"/>
    </location>
</feature>
<reference evidence="10" key="1">
    <citation type="submission" date="2023-08" db="EMBL/GenBank/DDBJ databases">
        <authorList>
            <person name="Audoor S."/>
            <person name="Bilcke G."/>
        </authorList>
    </citation>
    <scope>NUCLEOTIDE SEQUENCE</scope>
</reference>
<feature type="region of interest" description="Disordered" evidence="7">
    <location>
        <begin position="1"/>
        <end position="33"/>
    </location>
</feature>
<keyword evidence="6" id="KW-0456">Lyase</keyword>
<evidence type="ECO:0000256" key="3">
    <source>
        <dbReference type="ARBA" id="ARBA00022741"/>
    </source>
</evidence>
<dbReference type="GO" id="GO:0001653">
    <property type="term" value="F:peptide receptor activity"/>
    <property type="evidence" value="ECO:0007669"/>
    <property type="project" value="TreeGrafter"/>
</dbReference>
<dbReference type="GO" id="GO:0007168">
    <property type="term" value="P:receptor guanylyl cyclase signaling pathway"/>
    <property type="evidence" value="ECO:0007669"/>
    <property type="project" value="TreeGrafter"/>
</dbReference>
<dbReference type="AlphaFoldDB" id="A0AAD2FSA0"/>
<sequence>MEDNNKKPNDHTGCSDTVDKDLSYDSESEANHDENLAASAQPDLVVANDENRLVWRLRLLVAFVLMTAMIAVCVGVYLNGRNDQQDSFEKEFAGLADKLVISFESVVKQRFGAIDMFFSGLTAYSNQTAWPLVTPPDYTRRASELHAMAGLSLSLLLPRIEANRRTEWEAYSNANQGHLREGLAYMQGVDAAEIDVTPIFPVIMDLESNPGSYVPESGPGPYYPIWMMHPPSNPSGINVNIHRNSENTEIMDFAVANKRPAFGLSEDYLDPTRPRDDRYNSFSNTPNWNYQDDAFAIAQFPVFDKLAGDRSVVAIFYTIIYWRTYFDGLLPKGSNGIHVILENTCGQQYTYIVDGLEAQFEGHGDLHSPEYDYLRRETKIDLILDRDQTFVDEDPTCHYSIRVYPSDTFRDSYETNEPALFAIVLAVVFVFTAAVFLLYDYMVERRQKVVMKSAMQSGKLVHSLFPEAVRDRLYEDQDQEAANKAATWKTGANGGVVERKQAIASEYPETTIFFADLVGFTKWSATRTPVEVFELLEALYGAFDTIANKRGVFKVETIGDCYVAVTGLPNPQEKHAEIMVRFSVDCLAKMRNVVLSLVDSLGDDTANLAMRVGLHSGPVTGGVLRGQKSRYQLFGDTVNTASRMESNGTTGMIHVSQSTADELVKLGRSSWLVACDEKLPIKGKGDMQTYFVRPTSLTTSVSRQSTN</sequence>
<protein>
    <recommendedName>
        <fullName evidence="9">Guanylate cyclase domain-containing protein</fullName>
    </recommendedName>
</protein>
<dbReference type="SUPFAM" id="SSF55073">
    <property type="entry name" value="Nucleotide cyclase"/>
    <property type="match status" value="1"/>
</dbReference>
<keyword evidence="11" id="KW-1185">Reference proteome</keyword>
<evidence type="ECO:0000259" key="9">
    <source>
        <dbReference type="PROSITE" id="PS50125"/>
    </source>
</evidence>
<feature type="compositionally biased region" description="Basic and acidic residues" evidence="7">
    <location>
        <begin position="1"/>
        <end position="10"/>
    </location>
</feature>
<evidence type="ECO:0000256" key="5">
    <source>
        <dbReference type="ARBA" id="ARBA00023136"/>
    </source>
</evidence>
<feature type="compositionally biased region" description="Basic and acidic residues" evidence="7">
    <location>
        <begin position="17"/>
        <end position="33"/>
    </location>
</feature>
<dbReference type="InterPro" id="IPR001054">
    <property type="entry name" value="A/G_cyclase"/>
</dbReference>
<dbReference type="Gene3D" id="3.30.70.1230">
    <property type="entry name" value="Nucleotide cyclase"/>
    <property type="match status" value="1"/>
</dbReference>
<dbReference type="GO" id="GO:0004383">
    <property type="term" value="F:guanylate cyclase activity"/>
    <property type="evidence" value="ECO:0007669"/>
    <property type="project" value="TreeGrafter"/>
</dbReference>
<dbReference type="SMART" id="SM00044">
    <property type="entry name" value="CYCc"/>
    <property type="match status" value="1"/>
</dbReference>
<dbReference type="GO" id="GO:0004016">
    <property type="term" value="F:adenylate cyclase activity"/>
    <property type="evidence" value="ECO:0007669"/>
    <property type="project" value="TreeGrafter"/>
</dbReference>
<comment type="subcellular location">
    <subcellularLocation>
        <location evidence="1">Membrane</location>
    </subcellularLocation>
</comment>
<evidence type="ECO:0000256" key="1">
    <source>
        <dbReference type="ARBA" id="ARBA00004370"/>
    </source>
</evidence>
<evidence type="ECO:0000313" key="10">
    <source>
        <dbReference type="EMBL" id="CAJ1951424.1"/>
    </source>
</evidence>
<keyword evidence="2 8" id="KW-0812">Transmembrane</keyword>
<dbReference type="Proteomes" id="UP001295423">
    <property type="component" value="Unassembled WGS sequence"/>
</dbReference>
<dbReference type="GO" id="GO:0000166">
    <property type="term" value="F:nucleotide binding"/>
    <property type="evidence" value="ECO:0007669"/>
    <property type="project" value="UniProtKB-KW"/>
</dbReference>
<evidence type="ECO:0000313" key="11">
    <source>
        <dbReference type="Proteomes" id="UP001295423"/>
    </source>
</evidence>
<gene>
    <name evidence="10" type="ORF">CYCCA115_LOCUS13066</name>
</gene>
<keyword evidence="4 8" id="KW-1133">Transmembrane helix</keyword>
<feature type="transmembrane region" description="Helical" evidence="8">
    <location>
        <begin position="419"/>
        <end position="439"/>
    </location>
</feature>
<dbReference type="PANTHER" id="PTHR11920">
    <property type="entry name" value="GUANYLYL CYCLASE"/>
    <property type="match status" value="1"/>
</dbReference>
<dbReference type="CDD" id="cd07302">
    <property type="entry name" value="CHD"/>
    <property type="match status" value="1"/>
</dbReference>
<evidence type="ECO:0000256" key="6">
    <source>
        <dbReference type="ARBA" id="ARBA00023239"/>
    </source>
</evidence>
<keyword evidence="3" id="KW-0547">Nucleotide-binding</keyword>
<dbReference type="PROSITE" id="PS50125">
    <property type="entry name" value="GUANYLATE_CYCLASE_2"/>
    <property type="match status" value="1"/>
</dbReference>
<dbReference type="PANTHER" id="PTHR11920:SF335">
    <property type="entry name" value="GUANYLATE CYCLASE"/>
    <property type="match status" value="1"/>
</dbReference>
<dbReference type="EMBL" id="CAKOGP040001781">
    <property type="protein sequence ID" value="CAJ1951424.1"/>
    <property type="molecule type" value="Genomic_DNA"/>
</dbReference>
<name>A0AAD2FSA0_9STRA</name>
<dbReference type="GO" id="GO:0005886">
    <property type="term" value="C:plasma membrane"/>
    <property type="evidence" value="ECO:0007669"/>
    <property type="project" value="TreeGrafter"/>
</dbReference>
<dbReference type="GO" id="GO:0035556">
    <property type="term" value="P:intracellular signal transduction"/>
    <property type="evidence" value="ECO:0007669"/>
    <property type="project" value="InterPro"/>
</dbReference>
<keyword evidence="5 8" id="KW-0472">Membrane</keyword>
<evidence type="ECO:0000256" key="2">
    <source>
        <dbReference type="ARBA" id="ARBA00022692"/>
    </source>
</evidence>
<dbReference type="InterPro" id="IPR050401">
    <property type="entry name" value="Cyclic_nucleotide_synthase"/>
</dbReference>
<evidence type="ECO:0000256" key="8">
    <source>
        <dbReference type="SAM" id="Phobius"/>
    </source>
</evidence>